<gene>
    <name evidence="2" type="ORF">Scep_012376</name>
</gene>
<feature type="compositionally biased region" description="Basic and acidic residues" evidence="1">
    <location>
        <begin position="89"/>
        <end position="103"/>
    </location>
</feature>
<feature type="compositionally biased region" description="Basic and acidic residues" evidence="1">
    <location>
        <begin position="13"/>
        <end position="35"/>
    </location>
</feature>
<reference evidence="2 3" key="1">
    <citation type="submission" date="2024-01" db="EMBL/GenBank/DDBJ databases">
        <title>Genome assemblies of Stephania.</title>
        <authorList>
            <person name="Yang L."/>
        </authorList>
    </citation>
    <scope>NUCLEOTIDE SEQUENCE [LARGE SCALE GENOMIC DNA]</scope>
    <source>
        <strain evidence="2">JXDWG</strain>
        <tissue evidence="2">Leaf</tissue>
    </source>
</reference>
<name>A0AAP0P6N2_9MAGN</name>
<feature type="compositionally biased region" description="Basic residues" evidence="1">
    <location>
        <begin position="65"/>
        <end position="77"/>
    </location>
</feature>
<comment type="caution">
    <text evidence="2">The sequence shown here is derived from an EMBL/GenBank/DDBJ whole genome shotgun (WGS) entry which is preliminary data.</text>
</comment>
<dbReference type="Proteomes" id="UP001419268">
    <property type="component" value="Unassembled WGS sequence"/>
</dbReference>
<feature type="compositionally biased region" description="Low complexity" evidence="1">
    <location>
        <begin position="78"/>
        <end position="87"/>
    </location>
</feature>
<dbReference type="EMBL" id="JBBNAG010000005">
    <property type="protein sequence ID" value="KAK9132848.1"/>
    <property type="molecule type" value="Genomic_DNA"/>
</dbReference>
<accession>A0AAP0P6N2</accession>
<keyword evidence="3" id="KW-1185">Reference proteome</keyword>
<proteinExistence type="predicted"/>
<evidence type="ECO:0000313" key="2">
    <source>
        <dbReference type="EMBL" id="KAK9132848.1"/>
    </source>
</evidence>
<feature type="region of interest" description="Disordered" evidence="1">
    <location>
        <begin position="1"/>
        <end position="129"/>
    </location>
</feature>
<dbReference type="AlphaFoldDB" id="A0AAP0P6N2"/>
<feature type="compositionally biased region" description="Low complexity" evidence="1">
    <location>
        <begin position="37"/>
        <end position="64"/>
    </location>
</feature>
<evidence type="ECO:0000313" key="3">
    <source>
        <dbReference type="Proteomes" id="UP001419268"/>
    </source>
</evidence>
<sequence length="129" mass="13475">MGDDSACSEALDADARSSERARLAETADGEIDRKAAKPAGARRLAAQTPSNGRGRAAWELAAAARKARNKPAWRPSRRASGSGSAAWVDQRRARAERRFRAQRSEAAMAEQAAGGGGGRGVTVTTAVAQ</sequence>
<protein>
    <submittedName>
        <fullName evidence="2">Uncharacterized protein</fullName>
    </submittedName>
</protein>
<organism evidence="2 3">
    <name type="scientific">Stephania cephalantha</name>
    <dbReference type="NCBI Taxonomy" id="152367"/>
    <lineage>
        <taxon>Eukaryota</taxon>
        <taxon>Viridiplantae</taxon>
        <taxon>Streptophyta</taxon>
        <taxon>Embryophyta</taxon>
        <taxon>Tracheophyta</taxon>
        <taxon>Spermatophyta</taxon>
        <taxon>Magnoliopsida</taxon>
        <taxon>Ranunculales</taxon>
        <taxon>Menispermaceae</taxon>
        <taxon>Menispermoideae</taxon>
        <taxon>Cissampelideae</taxon>
        <taxon>Stephania</taxon>
    </lineage>
</organism>
<evidence type="ECO:0000256" key="1">
    <source>
        <dbReference type="SAM" id="MobiDB-lite"/>
    </source>
</evidence>